<dbReference type="AlphaFoldDB" id="A0A4R5TSR7"/>
<keyword evidence="3" id="KW-1185">Reference proteome</keyword>
<dbReference type="Proteomes" id="UP000294796">
    <property type="component" value="Unassembled WGS sequence"/>
</dbReference>
<accession>A0A4R5TSR7</accession>
<reference evidence="2 3" key="1">
    <citation type="submission" date="2019-03" db="EMBL/GenBank/DDBJ databases">
        <title>Luteimonas zhaokaii sp.nov., isolated from the rectal contents of Plateau pika in Yushu, Qinghai Province, China.</title>
        <authorList>
            <person name="Zhang G."/>
        </authorList>
    </citation>
    <scope>NUCLEOTIDE SEQUENCE [LARGE SCALE GENOMIC DNA]</scope>
    <source>
        <strain evidence="2 3">B9</strain>
    </source>
</reference>
<feature type="chain" id="PRO_5020528512" description="Polymer-forming cytoskeletal protein" evidence="1">
    <location>
        <begin position="22"/>
        <end position="225"/>
    </location>
</feature>
<organism evidence="2 3">
    <name type="scientific">Luteimonas aestuarii</name>
    <dbReference type="NCBI Taxonomy" id="453837"/>
    <lineage>
        <taxon>Bacteria</taxon>
        <taxon>Pseudomonadati</taxon>
        <taxon>Pseudomonadota</taxon>
        <taxon>Gammaproteobacteria</taxon>
        <taxon>Lysobacterales</taxon>
        <taxon>Lysobacteraceae</taxon>
        <taxon>Luteimonas</taxon>
    </lineage>
</organism>
<dbReference type="OrthoDB" id="5959358at2"/>
<gene>
    <name evidence="2" type="ORF">E2F46_16270</name>
</gene>
<comment type="caution">
    <text evidence="2">The sequence shown here is derived from an EMBL/GenBank/DDBJ whole genome shotgun (WGS) entry which is preliminary data.</text>
</comment>
<proteinExistence type="predicted"/>
<dbReference type="EMBL" id="SMTF01000020">
    <property type="protein sequence ID" value="TDK20355.1"/>
    <property type="molecule type" value="Genomic_DNA"/>
</dbReference>
<evidence type="ECO:0008006" key="4">
    <source>
        <dbReference type="Google" id="ProtNLM"/>
    </source>
</evidence>
<keyword evidence="1" id="KW-0732">Signal</keyword>
<evidence type="ECO:0000313" key="2">
    <source>
        <dbReference type="EMBL" id="TDK20355.1"/>
    </source>
</evidence>
<feature type="signal peptide" evidence="1">
    <location>
        <begin position="1"/>
        <end position="21"/>
    </location>
</feature>
<dbReference type="RefSeq" id="WP_133323639.1">
    <property type="nucleotide sequence ID" value="NZ_SMTF01000020.1"/>
</dbReference>
<name>A0A4R5TSR7_9GAMM</name>
<evidence type="ECO:0000313" key="3">
    <source>
        <dbReference type="Proteomes" id="UP000294796"/>
    </source>
</evidence>
<sequence>MPRIAPAIALSLLLAASPAFADGEDISKVNGSITAESGQQYGELSTVNGSIRLQAGSRAGDADTVNGSIRGDDDVEAGSLGTVNGSIRMGSRARIGGNVETVNGSIFVDRGGTVDGNVKTVNGAIGLVATAVAGNVETVSGDVTVGIGSRVGGDLKISKPSSTWLPFSIGSSRRAPRVIIGPDAVVEGQLVFEREVALYVHESARIGAVTGATAVPYSGPRAPAD</sequence>
<protein>
    <recommendedName>
        <fullName evidence="4">Polymer-forming cytoskeletal protein</fullName>
    </recommendedName>
</protein>
<evidence type="ECO:0000256" key="1">
    <source>
        <dbReference type="SAM" id="SignalP"/>
    </source>
</evidence>